<comment type="similarity">
    <text evidence="2">Belongs to the TRM6/GCD10 family.</text>
</comment>
<comment type="caution">
    <text evidence="8">The sequence shown here is derived from an EMBL/GenBank/DDBJ whole genome shotgun (WGS) entry which is preliminary data.</text>
</comment>
<comment type="subcellular location">
    <subcellularLocation>
        <location evidence="1">Nucleus</location>
    </subcellularLocation>
</comment>
<evidence type="ECO:0000313" key="8">
    <source>
        <dbReference type="EMBL" id="KAJ1520663.1"/>
    </source>
</evidence>
<dbReference type="AlphaFoldDB" id="A0AAV7X431"/>
<evidence type="ECO:0000256" key="2">
    <source>
        <dbReference type="ARBA" id="ARBA00008320"/>
    </source>
</evidence>
<dbReference type="Pfam" id="PF04189">
    <property type="entry name" value="Gcd10p"/>
    <property type="match status" value="1"/>
</dbReference>
<sequence length="480" mass="53165">MGRNPAAVVKGSPRKRTTSFDGSFIPVERFVPTCEIRLKWPIPVMLSIVVGKPVWTTYRMEQKKNGKRNYQLKECSIQDLKSDSITLSNPGALSSGTDNRNIVDDGSSQKLSMEEIVNLRDEGLSSKEIVGTLIENSKTFHNKTEYSQQKYLKKKEKKYFEYVTVRKPTVRLIAEIMFRLDQGKIMGLRVDTLSQINTAVNLHSHGKYIVYESGCQGLASASMLNGLSGEGRLVLVHSGNYPQKHALLALNLTEEQENCLISVNIYNLLRKLKGTCGSETQTASVDTTPVKEGVESSDVSFEKEVDSSEVSVKEALSPGQSLENVTDTSETDVKDQVITNSDQESTGSGKRKLSESGNDDGSAKKKSRWEVETDRAAGLLSSQKADGLVLVCREHPSSILNALLPLVAPSRNFVVYNQCREPLLDLFTELMKNPNVINVRLTDTWLRYYQVESNRTHPLVNMTGSGGYLLTGVVVDSGEK</sequence>
<feature type="compositionally biased region" description="Polar residues" evidence="7">
    <location>
        <begin position="337"/>
        <end position="348"/>
    </location>
</feature>
<protein>
    <recommendedName>
        <fullName evidence="3">tRNA (adenine(58)-N(1))-methyltransferase non-catalytic subunit TRM6</fullName>
    </recommendedName>
    <alternativeName>
        <fullName evidence="6">tRNA(m1A58)-methyltransferase subunit TRM6</fullName>
    </alternativeName>
</protein>
<evidence type="ECO:0000256" key="3">
    <source>
        <dbReference type="ARBA" id="ARBA00021704"/>
    </source>
</evidence>
<evidence type="ECO:0000256" key="1">
    <source>
        <dbReference type="ARBA" id="ARBA00004123"/>
    </source>
</evidence>
<dbReference type="PANTHER" id="PTHR12945">
    <property type="entry name" value="TRANSLATION INITIATION FACTOR EIF3-RELATED"/>
    <property type="match status" value="1"/>
</dbReference>
<organism evidence="8 9">
    <name type="scientific">Megalurothrips usitatus</name>
    <name type="common">bean blossom thrips</name>
    <dbReference type="NCBI Taxonomy" id="439358"/>
    <lineage>
        <taxon>Eukaryota</taxon>
        <taxon>Metazoa</taxon>
        <taxon>Ecdysozoa</taxon>
        <taxon>Arthropoda</taxon>
        <taxon>Hexapoda</taxon>
        <taxon>Insecta</taxon>
        <taxon>Pterygota</taxon>
        <taxon>Neoptera</taxon>
        <taxon>Paraneoptera</taxon>
        <taxon>Thysanoptera</taxon>
        <taxon>Terebrantia</taxon>
        <taxon>Thripoidea</taxon>
        <taxon>Thripidae</taxon>
        <taxon>Megalurothrips</taxon>
    </lineage>
</organism>
<evidence type="ECO:0000256" key="6">
    <source>
        <dbReference type="ARBA" id="ARBA00032319"/>
    </source>
</evidence>
<feature type="region of interest" description="Disordered" evidence="7">
    <location>
        <begin position="279"/>
        <end position="369"/>
    </location>
</feature>
<evidence type="ECO:0000256" key="5">
    <source>
        <dbReference type="ARBA" id="ARBA00023242"/>
    </source>
</evidence>
<gene>
    <name evidence="8" type="ORF">ONE63_003768</name>
</gene>
<accession>A0AAV7X431</accession>
<keyword evidence="5" id="KW-0539">Nucleus</keyword>
<evidence type="ECO:0000256" key="7">
    <source>
        <dbReference type="SAM" id="MobiDB-lite"/>
    </source>
</evidence>
<keyword evidence="4" id="KW-0819">tRNA processing</keyword>
<dbReference type="Gene3D" id="3.40.50.150">
    <property type="entry name" value="Vaccinia Virus protein VP39"/>
    <property type="match status" value="1"/>
</dbReference>
<dbReference type="Proteomes" id="UP001075354">
    <property type="component" value="Chromosome 14"/>
</dbReference>
<dbReference type="InterPro" id="IPR017423">
    <property type="entry name" value="TRM6"/>
</dbReference>
<proteinExistence type="inferred from homology"/>
<evidence type="ECO:0000313" key="9">
    <source>
        <dbReference type="Proteomes" id="UP001075354"/>
    </source>
</evidence>
<dbReference type="EMBL" id="JAPTSV010000014">
    <property type="protein sequence ID" value="KAJ1520663.1"/>
    <property type="molecule type" value="Genomic_DNA"/>
</dbReference>
<dbReference type="GO" id="GO:0005634">
    <property type="term" value="C:nucleus"/>
    <property type="evidence" value="ECO:0007669"/>
    <property type="project" value="UniProtKB-SubCell"/>
</dbReference>
<dbReference type="GO" id="GO:0030488">
    <property type="term" value="P:tRNA methylation"/>
    <property type="evidence" value="ECO:0007669"/>
    <property type="project" value="InterPro"/>
</dbReference>
<keyword evidence="9" id="KW-1185">Reference proteome</keyword>
<evidence type="ECO:0000256" key="4">
    <source>
        <dbReference type="ARBA" id="ARBA00022694"/>
    </source>
</evidence>
<feature type="compositionally biased region" description="Polar residues" evidence="7">
    <location>
        <begin position="318"/>
        <end position="328"/>
    </location>
</feature>
<dbReference type="GO" id="GO:0031515">
    <property type="term" value="C:tRNA (m1A) methyltransferase complex"/>
    <property type="evidence" value="ECO:0007669"/>
    <property type="project" value="InterPro"/>
</dbReference>
<name>A0AAV7X431_9NEOP</name>
<dbReference type="PANTHER" id="PTHR12945:SF0">
    <property type="entry name" value="TRNA (ADENINE(58)-N(1))-METHYLTRANSFERASE NON-CATALYTIC SUBUNIT TRM6"/>
    <property type="match status" value="1"/>
</dbReference>
<reference evidence="8" key="1">
    <citation type="submission" date="2022-12" db="EMBL/GenBank/DDBJ databases">
        <title>Chromosome-level genome assembly of the bean flower thrips Megalurothrips usitatus.</title>
        <authorList>
            <person name="Ma L."/>
            <person name="Liu Q."/>
            <person name="Li H."/>
            <person name="Cai W."/>
        </authorList>
    </citation>
    <scope>NUCLEOTIDE SEQUENCE</scope>
    <source>
        <strain evidence="8">Cailab_2022a</strain>
    </source>
</reference>
<dbReference type="InterPro" id="IPR029063">
    <property type="entry name" value="SAM-dependent_MTases_sf"/>
</dbReference>